<comment type="caution">
    <text evidence="2">The sequence shown here is derived from an EMBL/GenBank/DDBJ whole genome shotgun (WGS) entry which is preliminary data.</text>
</comment>
<gene>
    <name evidence="2" type="ORF">A2150_00835</name>
</gene>
<reference evidence="2 3" key="1">
    <citation type="journal article" date="2016" name="Nat. Commun.">
        <title>Thousands of microbial genomes shed light on interconnected biogeochemical processes in an aquifer system.</title>
        <authorList>
            <person name="Anantharaman K."/>
            <person name="Brown C.T."/>
            <person name="Hug L.A."/>
            <person name="Sharon I."/>
            <person name="Castelle C.J."/>
            <person name="Probst A.J."/>
            <person name="Thomas B.C."/>
            <person name="Singh A."/>
            <person name="Wilkins M.J."/>
            <person name="Karaoz U."/>
            <person name="Brodie E.L."/>
            <person name="Williams K.H."/>
            <person name="Hubbard S.S."/>
            <person name="Banfield J.F."/>
        </authorList>
    </citation>
    <scope>NUCLEOTIDE SEQUENCE [LARGE SCALE GENOMIC DNA]</scope>
</reference>
<evidence type="ECO:0000313" key="3">
    <source>
        <dbReference type="Proteomes" id="UP000177925"/>
    </source>
</evidence>
<dbReference type="Proteomes" id="UP000177925">
    <property type="component" value="Unassembled WGS sequence"/>
</dbReference>
<name>A0A1F6TIJ8_9PROT</name>
<proteinExistence type="predicted"/>
<dbReference type="STRING" id="1817758.A2150_00835"/>
<dbReference type="AlphaFoldDB" id="A0A1F6TIJ8"/>
<evidence type="ECO:0000256" key="1">
    <source>
        <dbReference type="SAM" id="MobiDB-lite"/>
    </source>
</evidence>
<dbReference type="EMBL" id="MFSS01000007">
    <property type="protein sequence ID" value="OGI44944.1"/>
    <property type="molecule type" value="Genomic_DNA"/>
</dbReference>
<sequence length="186" mass="20475">MNSLEKAVELVVRWPARQQAQRMEVANRLDAVIKDCRAARDIWQGYLDSPGAPGDRWALVSWIGPERAKRLHEINLGAKGRLKTVADAAGPEAGRFILFEEDVIEMAYRQLPDGETGPDAAKASIAVMNERIKLLGDWVQRLRSAKPLATKAASEAAKKKTAKKPIHAKPAATKKKAKPKPAPKKK</sequence>
<protein>
    <submittedName>
        <fullName evidence="2">Uncharacterized protein</fullName>
    </submittedName>
</protein>
<feature type="compositionally biased region" description="Basic residues" evidence="1">
    <location>
        <begin position="159"/>
        <end position="186"/>
    </location>
</feature>
<accession>A0A1F6TIJ8</accession>
<organism evidence="2 3">
    <name type="scientific">Candidatus Muproteobacteria bacterium RBG_16_64_11</name>
    <dbReference type="NCBI Taxonomy" id="1817758"/>
    <lineage>
        <taxon>Bacteria</taxon>
        <taxon>Pseudomonadati</taxon>
        <taxon>Pseudomonadota</taxon>
        <taxon>Candidatus Muproteobacteria</taxon>
    </lineage>
</organism>
<evidence type="ECO:0000313" key="2">
    <source>
        <dbReference type="EMBL" id="OGI44944.1"/>
    </source>
</evidence>
<feature type="region of interest" description="Disordered" evidence="1">
    <location>
        <begin position="149"/>
        <end position="186"/>
    </location>
</feature>